<organism evidence="1 2">
    <name type="scientific">Glossina morsitans morsitans</name>
    <name type="common">Savannah tsetse fly</name>
    <dbReference type="NCBI Taxonomy" id="37546"/>
    <lineage>
        <taxon>Eukaryota</taxon>
        <taxon>Metazoa</taxon>
        <taxon>Ecdysozoa</taxon>
        <taxon>Arthropoda</taxon>
        <taxon>Hexapoda</taxon>
        <taxon>Insecta</taxon>
        <taxon>Pterygota</taxon>
        <taxon>Neoptera</taxon>
        <taxon>Endopterygota</taxon>
        <taxon>Diptera</taxon>
        <taxon>Brachycera</taxon>
        <taxon>Muscomorpha</taxon>
        <taxon>Hippoboscoidea</taxon>
        <taxon>Glossinidae</taxon>
        <taxon>Glossina</taxon>
    </lineage>
</organism>
<evidence type="ECO:0000313" key="2">
    <source>
        <dbReference type="Proteomes" id="UP000092444"/>
    </source>
</evidence>
<dbReference type="VEuPathDB" id="VectorBase:GMOY009482"/>
<name>A0A1B0G843_GLOMM</name>
<sequence length="79" mass="9133">MTILRHLTTIKRFYASKKFPPTMNQIHQETLRFVDPQAHIIVLLELHCGPVKNCTASMRCTPDPFVVSYLIGYTLEIFP</sequence>
<keyword evidence="2" id="KW-1185">Reference proteome</keyword>
<proteinExistence type="predicted"/>
<dbReference type="STRING" id="37546.A0A1B0G843"/>
<evidence type="ECO:0000313" key="1">
    <source>
        <dbReference type="EnsemblMetazoa" id="GMOY009482-PA"/>
    </source>
</evidence>
<dbReference type="EnsemblMetazoa" id="GMOY009482-RA">
    <property type="protein sequence ID" value="GMOY009482-PA"/>
    <property type="gene ID" value="GMOY009482"/>
</dbReference>
<accession>A0A1B0G843</accession>
<dbReference type="Proteomes" id="UP000092444">
    <property type="component" value="Unassembled WGS sequence"/>
</dbReference>
<dbReference type="EMBL" id="CCAG010000173">
    <property type="status" value="NOT_ANNOTATED_CDS"/>
    <property type="molecule type" value="Genomic_DNA"/>
</dbReference>
<protein>
    <submittedName>
        <fullName evidence="1">Uncharacterized protein</fullName>
    </submittedName>
</protein>
<dbReference type="AlphaFoldDB" id="A0A1B0G843"/>
<reference evidence="1" key="1">
    <citation type="submission" date="2020-05" db="UniProtKB">
        <authorList>
            <consortium name="EnsemblMetazoa"/>
        </authorList>
    </citation>
    <scope>IDENTIFICATION</scope>
    <source>
        <strain evidence="1">Yale</strain>
    </source>
</reference>